<keyword evidence="3" id="KW-1185">Reference proteome</keyword>
<organism evidence="2 3">
    <name type="scientific">Dyella choica</name>
    <dbReference type="NCBI Taxonomy" id="1927959"/>
    <lineage>
        <taxon>Bacteria</taxon>
        <taxon>Pseudomonadati</taxon>
        <taxon>Pseudomonadota</taxon>
        <taxon>Gammaproteobacteria</taxon>
        <taxon>Lysobacterales</taxon>
        <taxon>Rhodanobacteraceae</taxon>
        <taxon>Dyella</taxon>
    </lineage>
</organism>
<gene>
    <name evidence="2" type="ORF">EKH80_20040</name>
</gene>
<protein>
    <submittedName>
        <fullName evidence="2">GNAT family N-acetyltransferase</fullName>
    </submittedName>
</protein>
<dbReference type="Pfam" id="PF13480">
    <property type="entry name" value="Acetyltransf_6"/>
    <property type="match status" value="1"/>
</dbReference>
<dbReference type="InterPro" id="IPR016181">
    <property type="entry name" value="Acyl_CoA_acyltransferase"/>
</dbReference>
<evidence type="ECO:0000313" key="3">
    <source>
        <dbReference type="Proteomes" id="UP000274358"/>
    </source>
</evidence>
<feature type="domain" description="BioF2-like acetyltransferase" evidence="1">
    <location>
        <begin position="158"/>
        <end position="280"/>
    </location>
</feature>
<dbReference type="GO" id="GO:0016740">
    <property type="term" value="F:transferase activity"/>
    <property type="evidence" value="ECO:0007669"/>
    <property type="project" value="UniProtKB-KW"/>
</dbReference>
<evidence type="ECO:0000313" key="2">
    <source>
        <dbReference type="EMBL" id="RUL70913.1"/>
    </source>
</evidence>
<name>A0A3S0Q2I0_9GAMM</name>
<dbReference type="EMBL" id="RYYV01000021">
    <property type="protein sequence ID" value="RUL70913.1"/>
    <property type="molecule type" value="Genomic_DNA"/>
</dbReference>
<dbReference type="InterPro" id="IPR038740">
    <property type="entry name" value="BioF2-like_GNAT_dom"/>
</dbReference>
<dbReference type="Gene3D" id="3.40.630.30">
    <property type="match status" value="1"/>
</dbReference>
<evidence type="ECO:0000259" key="1">
    <source>
        <dbReference type="Pfam" id="PF13480"/>
    </source>
</evidence>
<dbReference type="OrthoDB" id="9808687at2"/>
<comment type="caution">
    <text evidence="2">The sequence shown here is derived from an EMBL/GenBank/DDBJ whole genome shotgun (WGS) entry which is preliminary data.</text>
</comment>
<dbReference type="SUPFAM" id="SSF55729">
    <property type="entry name" value="Acyl-CoA N-acyltransferases (Nat)"/>
    <property type="match status" value="1"/>
</dbReference>
<dbReference type="RefSeq" id="WP_126686569.1">
    <property type="nucleotide sequence ID" value="NZ_RYYV01000021.1"/>
</dbReference>
<keyword evidence="2" id="KW-0808">Transferase</keyword>
<dbReference type="AlphaFoldDB" id="A0A3S0Q2I0"/>
<reference evidence="2 3" key="1">
    <citation type="submission" date="2018-12" db="EMBL/GenBank/DDBJ databases">
        <title>Dyella dinghuensis sp. nov. DHOA06 and Dyella choica sp. nov. 4M-K27, isolated from forest soil.</title>
        <authorList>
            <person name="Qiu L.-H."/>
            <person name="Gao Z.-H."/>
        </authorList>
    </citation>
    <scope>NUCLEOTIDE SEQUENCE [LARGE SCALE GENOMIC DNA]</scope>
    <source>
        <strain evidence="2 3">4M-K27</strain>
    </source>
</reference>
<proteinExistence type="predicted"/>
<dbReference type="Proteomes" id="UP000274358">
    <property type="component" value="Unassembled WGS sequence"/>
</dbReference>
<accession>A0A3S0Q2I0</accession>
<sequence>MFTLRRYAPADAPQWDTVIGHSRTGNFLHRRAYMDYHADRFTDASLIVQRNDEAVAVFPVSLRDGVATSHGGLTYAGLITTRAMRTEWALEVFERIGEHYRALGVKRIVYKAVPHVFHAYPAEEDLYALHRLGARLQRRDVASVVALREPFDFTEGRRRAVDKARKTAIRLQRGTELADFHALLSEVLHRRHAVAPTHSLAELCLLRSRFPQQIVLHEARGEEALLAGALVYDFGRVVHTQYLAASEQGRECNALNLLLAELIERTYSDRQYFSFGISTEQEGQVLNGGLIAQKEYFGARAVVHDFYEWVL</sequence>